<reference evidence="1" key="1">
    <citation type="submission" date="2016-03" db="EMBL/GenBank/DDBJ databases">
        <authorList>
            <person name="Ploux O."/>
        </authorList>
    </citation>
    <scope>NUCLEOTIDE SEQUENCE</scope>
    <source>
        <strain evidence="1">UC10</strain>
    </source>
</reference>
<proteinExistence type="predicted"/>
<protein>
    <recommendedName>
        <fullName evidence="2">Knr4/Smi1-like domain-containing protein</fullName>
    </recommendedName>
</protein>
<dbReference type="PANTHER" id="PTHR32011:SF2">
    <property type="entry name" value="OS08G0472400 PROTEIN"/>
    <property type="match status" value="1"/>
</dbReference>
<gene>
    <name evidence="1" type="ORF">MHPYR_40021</name>
</gene>
<evidence type="ECO:0000313" key="1">
    <source>
        <dbReference type="EMBL" id="SBS77019.1"/>
    </source>
</evidence>
<evidence type="ECO:0008006" key="2">
    <source>
        <dbReference type="Google" id="ProtNLM"/>
    </source>
</evidence>
<dbReference type="AlphaFoldDB" id="A0A1Y5PI87"/>
<organism evidence="1">
    <name type="scientific">uncultured Mycobacterium sp</name>
    <dbReference type="NCBI Taxonomy" id="171292"/>
    <lineage>
        <taxon>Bacteria</taxon>
        <taxon>Bacillati</taxon>
        <taxon>Actinomycetota</taxon>
        <taxon>Actinomycetes</taxon>
        <taxon>Mycobacteriales</taxon>
        <taxon>Mycobacteriaceae</taxon>
        <taxon>Mycobacterium</taxon>
        <taxon>environmental samples</taxon>
    </lineage>
</organism>
<name>A0A1Y5PI87_9MYCO</name>
<dbReference type="EMBL" id="FLQS01000034">
    <property type="protein sequence ID" value="SBS77019.1"/>
    <property type="molecule type" value="Genomic_DNA"/>
</dbReference>
<sequence>MPDDGTVTIAPGLTDDELTRIEDEFGFEFAGDHRSFLSCGLPVGDTWPNWREAPRRNLQQRLRLPAEGILFAVEWREFWGVDWGVRPPRMKDALRSANYHLARVPQLVPVHANCYLPAGRGSHGHPVLSVYQSDVSSCGTDIFAYIEREFGHVEADPSQPPTPTVKFWSDLIS</sequence>
<dbReference type="PANTHER" id="PTHR32011">
    <property type="entry name" value="OS08G0472400 PROTEIN"/>
    <property type="match status" value="1"/>
</dbReference>
<accession>A0A1Y5PI87</accession>